<dbReference type="OrthoDB" id="1122359at2"/>
<feature type="compositionally biased region" description="Low complexity" evidence="1">
    <location>
        <begin position="58"/>
        <end position="70"/>
    </location>
</feature>
<organism evidence="3 4">
    <name type="scientific">Ancylomarina salipaludis</name>
    <dbReference type="NCBI Taxonomy" id="2501299"/>
    <lineage>
        <taxon>Bacteria</taxon>
        <taxon>Pseudomonadati</taxon>
        <taxon>Bacteroidota</taxon>
        <taxon>Bacteroidia</taxon>
        <taxon>Marinilabiliales</taxon>
        <taxon>Marinifilaceae</taxon>
        <taxon>Ancylomarina</taxon>
    </lineage>
</organism>
<protein>
    <submittedName>
        <fullName evidence="3">Uncharacterized protein</fullName>
    </submittedName>
</protein>
<feature type="compositionally biased region" description="Basic and acidic residues" evidence="1">
    <location>
        <begin position="71"/>
        <end position="101"/>
    </location>
</feature>
<keyword evidence="4" id="KW-1185">Reference proteome</keyword>
<proteinExistence type="predicted"/>
<feature type="region of interest" description="Disordered" evidence="1">
    <location>
        <begin position="19"/>
        <end position="101"/>
    </location>
</feature>
<evidence type="ECO:0000313" key="4">
    <source>
        <dbReference type="Proteomes" id="UP000289703"/>
    </source>
</evidence>
<dbReference type="RefSeq" id="WP_129255343.1">
    <property type="nucleotide sequence ID" value="NZ_SAXA01000015.1"/>
</dbReference>
<dbReference type="Proteomes" id="UP000289703">
    <property type="component" value="Unassembled WGS sequence"/>
</dbReference>
<name>A0A4Q1JIQ8_9BACT</name>
<feature type="compositionally biased region" description="Basic and acidic residues" evidence="1">
    <location>
        <begin position="25"/>
        <end position="55"/>
    </location>
</feature>
<keyword evidence="2" id="KW-0732">Signal</keyword>
<dbReference type="AlphaFoldDB" id="A0A4Q1JIQ8"/>
<accession>A0A4Q1JIQ8</accession>
<reference evidence="3 4" key="1">
    <citation type="submission" date="2019-01" db="EMBL/GenBank/DDBJ databases">
        <title>Ancylomarina salipaludis sp. nov., isolated from a salt marsh.</title>
        <authorList>
            <person name="Yoon J.-H."/>
        </authorList>
    </citation>
    <scope>NUCLEOTIDE SEQUENCE [LARGE SCALE GENOMIC DNA]</scope>
    <source>
        <strain evidence="3 4">SHSM-M15</strain>
    </source>
</reference>
<feature type="signal peptide" evidence="2">
    <location>
        <begin position="1"/>
        <end position="23"/>
    </location>
</feature>
<dbReference type="EMBL" id="SAXA01000015">
    <property type="protein sequence ID" value="RXQ89507.1"/>
    <property type="molecule type" value="Genomic_DNA"/>
</dbReference>
<sequence length="101" mass="11035">MRKLLFVLAISGLVFTSCNSTGAKSKKEEAHTHESGCTHSHGTEAHEHHQEEFKVDSTATGCTKGTTTCTADEKKSCCGSEKEDNAHEGHDHDHEGHDHQH</sequence>
<evidence type="ECO:0000256" key="1">
    <source>
        <dbReference type="SAM" id="MobiDB-lite"/>
    </source>
</evidence>
<evidence type="ECO:0000313" key="3">
    <source>
        <dbReference type="EMBL" id="RXQ89507.1"/>
    </source>
</evidence>
<dbReference type="PROSITE" id="PS51257">
    <property type="entry name" value="PROKAR_LIPOPROTEIN"/>
    <property type="match status" value="1"/>
</dbReference>
<evidence type="ECO:0000256" key="2">
    <source>
        <dbReference type="SAM" id="SignalP"/>
    </source>
</evidence>
<feature type="chain" id="PRO_5020295113" evidence="2">
    <location>
        <begin position="24"/>
        <end position="101"/>
    </location>
</feature>
<gene>
    <name evidence="3" type="ORF">EO244_14160</name>
</gene>
<comment type="caution">
    <text evidence="3">The sequence shown here is derived from an EMBL/GenBank/DDBJ whole genome shotgun (WGS) entry which is preliminary data.</text>
</comment>